<protein>
    <submittedName>
        <fullName evidence="3">Uncharacterized protein</fullName>
    </submittedName>
</protein>
<comment type="caution">
    <text evidence="3">The sequence shown here is derived from an EMBL/GenBank/DDBJ whole genome shotgun (WGS) entry which is preliminary data.</text>
</comment>
<gene>
    <name evidence="3" type="ORF">EJB05_36810</name>
</gene>
<feature type="transmembrane region" description="Helical" evidence="2">
    <location>
        <begin position="140"/>
        <end position="162"/>
    </location>
</feature>
<dbReference type="Gramene" id="TVU20596">
    <property type="protein sequence ID" value="TVU20596"/>
    <property type="gene ID" value="EJB05_36810"/>
</dbReference>
<dbReference type="Proteomes" id="UP000324897">
    <property type="component" value="Chromosome 7"/>
</dbReference>
<feature type="region of interest" description="Disordered" evidence="1">
    <location>
        <begin position="49"/>
        <end position="69"/>
    </location>
</feature>
<name>A0A5J9UAP6_9POAL</name>
<evidence type="ECO:0000313" key="3">
    <source>
        <dbReference type="EMBL" id="TVU20596.1"/>
    </source>
</evidence>
<dbReference type="EMBL" id="RWGY01000029">
    <property type="protein sequence ID" value="TVU20596.1"/>
    <property type="molecule type" value="Genomic_DNA"/>
</dbReference>
<keyword evidence="2" id="KW-1133">Transmembrane helix</keyword>
<evidence type="ECO:0000256" key="2">
    <source>
        <dbReference type="SAM" id="Phobius"/>
    </source>
</evidence>
<keyword evidence="2" id="KW-0472">Membrane</keyword>
<accession>A0A5J9UAP6</accession>
<keyword evidence="2" id="KW-0812">Transmembrane</keyword>
<dbReference type="AlphaFoldDB" id="A0A5J9UAP6"/>
<feature type="non-terminal residue" evidence="3">
    <location>
        <position position="1"/>
    </location>
</feature>
<dbReference type="PANTHER" id="PTHR33782:SF3">
    <property type="entry name" value="OS05G0516700 PROTEIN"/>
    <property type="match status" value="1"/>
</dbReference>
<sequence>MPMAPVATRAPPRLLSKSSFLAPSPNAKTTVRLGRRVGMNRAVILGVAPRDPEWGADPNASSGSGGRMVDEDMATLRRRIREARAAALSEDDDDDTDSDTVSDADDGVPGGWTELERRHHGSYAAGVRGAACLLEARPGVGAVVVALLLLGVPASVLFLACAKLIQAVDTISSAVIGR</sequence>
<reference evidence="3 4" key="1">
    <citation type="journal article" date="2019" name="Sci. Rep.">
        <title>A high-quality genome of Eragrostis curvula grass provides insights into Poaceae evolution and supports new strategies to enhance forage quality.</title>
        <authorList>
            <person name="Carballo J."/>
            <person name="Santos B.A.C.M."/>
            <person name="Zappacosta D."/>
            <person name="Garbus I."/>
            <person name="Selva J.P."/>
            <person name="Gallo C.A."/>
            <person name="Diaz A."/>
            <person name="Albertini E."/>
            <person name="Caccamo M."/>
            <person name="Echenique V."/>
        </authorList>
    </citation>
    <scope>NUCLEOTIDE SEQUENCE [LARGE SCALE GENOMIC DNA]</scope>
    <source>
        <strain evidence="4">cv. Victoria</strain>
        <tissue evidence="3">Leaf</tissue>
    </source>
</reference>
<evidence type="ECO:0000256" key="1">
    <source>
        <dbReference type="SAM" id="MobiDB-lite"/>
    </source>
</evidence>
<feature type="compositionally biased region" description="Acidic residues" evidence="1">
    <location>
        <begin position="89"/>
        <end position="106"/>
    </location>
</feature>
<organism evidence="3 4">
    <name type="scientific">Eragrostis curvula</name>
    <name type="common">weeping love grass</name>
    <dbReference type="NCBI Taxonomy" id="38414"/>
    <lineage>
        <taxon>Eukaryota</taxon>
        <taxon>Viridiplantae</taxon>
        <taxon>Streptophyta</taxon>
        <taxon>Embryophyta</taxon>
        <taxon>Tracheophyta</taxon>
        <taxon>Spermatophyta</taxon>
        <taxon>Magnoliopsida</taxon>
        <taxon>Liliopsida</taxon>
        <taxon>Poales</taxon>
        <taxon>Poaceae</taxon>
        <taxon>PACMAD clade</taxon>
        <taxon>Chloridoideae</taxon>
        <taxon>Eragrostideae</taxon>
        <taxon>Eragrostidinae</taxon>
        <taxon>Eragrostis</taxon>
    </lineage>
</organism>
<dbReference type="OrthoDB" id="672819at2759"/>
<keyword evidence="4" id="KW-1185">Reference proteome</keyword>
<dbReference type="PANTHER" id="PTHR33782">
    <property type="entry name" value="OS01G0121600 PROTEIN"/>
    <property type="match status" value="1"/>
</dbReference>
<proteinExistence type="predicted"/>
<evidence type="ECO:0000313" key="4">
    <source>
        <dbReference type="Proteomes" id="UP000324897"/>
    </source>
</evidence>
<feature type="region of interest" description="Disordered" evidence="1">
    <location>
        <begin position="85"/>
        <end position="114"/>
    </location>
</feature>